<evidence type="ECO:0000256" key="8">
    <source>
        <dbReference type="ARBA" id="ARBA00022490"/>
    </source>
</evidence>
<protein>
    <recommendedName>
        <fullName evidence="14">von Hippel-Lindau disease tumor suppressor</fullName>
    </recommendedName>
    <alternativeName>
        <fullName evidence="15">pVHL</fullName>
    </alternativeName>
</protein>
<dbReference type="Gene3D" id="2.60.40.780">
    <property type="entry name" value="von Hippel-Lindau disease tumour suppressor, beta domain"/>
    <property type="match status" value="1"/>
</dbReference>
<name>A0A3P9A7G4_ESOLU</name>
<evidence type="ECO:0000256" key="9">
    <source>
        <dbReference type="ARBA" id="ARBA00022786"/>
    </source>
</evidence>
<dbReference type="GO" id="GO:0005886">
    <property type="term" value="C:plasma membrane"/>
    <property type="evidence" value="ECO:0007669"/>
    <property type="project" value="UniProtKB-SubCell"/>
</dbReference>
<reference evidence="18" key="2">
    <citation type="submission" date="2020-02" db="EMBL/GenBank/DDBJ databases">
        <title>Esox lucius (northern pike) genome, fEsoLuc1, primary haplotype.</title>
        <authorList>
            <person name="Myers G."/>
            <person name="Karagic N."/>
            <person name="Meyer A."/>
            <person name="Pippel M."/>
            <person name="Reichard M."/>
            <person name="Winkler S."/>
            <person name="Tracey A."/>
            <person name="Sims Y."/>
            <person name="Howe K."/>
            <person name="Rhie A."/>
            <person name="Formenti G."/>
            <person name="Durbin R."/>
            <person name="Fedrigo O."/>
            <person name="Jarvis E.D."/>
        </authorList>
    </citation>
    <scope>NUCLEOTIDE SEQUENCE [LARGE SCALE GENOMIC DNA]</scope>
</reference>
<dbReference type="OMA" id="MNQRVEQ"/>
<keyword evidence="11" id="KW-0472">Membrane</keyword>
<evidence type="ECO:0000256" key="5">
    <source>
        <dbReference type="ARBA" id="ARBA00004906"/>
    </source>
</evidence>
<dbReference type="FunFam" id="1.10.750.10:FF:000001">
    <property type="entry name" value="von Hippel-Lindau disease tumor suppressor"/>
    <property type="match status" value="1"/>
</dbReference>
<evidence type="ECO:0000256" key="4">
    <source>
        <dbReference type="ARBA" id="ARBA00004496"/>
    </source>
</evidence>
<dbReference type="InterPro" id="IPR037140">
    <property type="entry name" value="VHL_beta_dom_sf"/>
</dbReference>
<dbReference type="Gene3D" id="1.10.750.10">
    <property type="entry name" value="von Hippel-Lindau disease tumour suppressor, alpha domain"/>
    <property type="match status" value="1"/>
</dbReference>
<evidence type="ECO:0000256" key="12">
    <source>
        <dbReference type="ARBA" id="ARBA00023242"/>
    </source>
</evidence>
<dbReference type="InterPro" id="IPR022772">
    <property type="entry name" value="VHL_tumour_suppress_b/a_dom"/>
</dbReference>
<reference evidence="18" key="3">
    <citation type="submission" date="2025-08" db="UniProtKB">
        <authorList>
            <consortium name="Ensembl"/>
        </authorList>
    </citation>
    <scope>IDENTIFICATION</scope>
</reference>
<keyword evidence="9" id="KW-0833">Ubl conjugation pathway</keyword>
<dbReference type="Bgee" id="ENSELUG00000016421">
    <property type="expression patterns" value="Expressed in testis and 14 other cell types or tissues"/>
</dbReference>
<dbReference type="OrthoDB" id="413400at2759"/>
<comment type="function">
    <text evidence="13">Involved in the ubiquitination and subsequent proteasomal degradation via the von Hippel-Lindau ubiquitination complex. Seems to act as a target recruitment subunit in the E3 ubiquitin ligase complex and recruits hydroxylated hypoxia-inducible factor (HIF) under normoxic conditions. Involved in transcriptional repression through interaction with HIF1A, HIF1AN and histone deacetylases. Ubiquitinates, in an oxygen-responsive manner, ADRB2. Acts as a negative regulator of mTORC1 by promoting ubiquitination and degradation of RPTOR.</text>
</comment>
<evidence type="ECO:0000259" key="17">
    <source>
        <dbReference type="Pfam" id="PF17211"/>
    </source>
</evidence>
<dbReference type="CDD" id="cd05468">
    <property type="entry name" value="pVHL"/>
    <property type="match status" value="1"/>
</dbReference>
<dbReference type="FunFam" id="2.60.40.780:FF:000001">
    <property type="entry name" value="von Hippel-Lindau disease tumor suppressor"/>
    <property type="match status" value="1"/>
</dbReference>
<evidence type="ECO:0000313" key="19">
    <source>
        <dbReference type="Proteomes" id="UP000265140"/>
    </source>
</evidence>
<dbReference type="InterPro" id="IPR037139">
    <property type="entry name" value="VHL_alpha_dom_sf"/>
</dbReference>
<dbReference type="GO" id="GO:0005634">
    <property type="term" value="C:nucleus"/>
    <property type="evidence" value="ECO:0007669"/>
    <property type="project" value="UniProtKB-SubCell"/>
</dbReference>
<evidence type="ECO:0000256" key="1">
    <source>
        <dbReference type="ARBA" id="ARBA00004123"/>
    </source>
</evidence>
<feature type="domain" description="von Hippel-Lindau disease tumour suppressor beta" evidence="16">
    <location>
        <begin position="13"/>
        <end position="94"/>
    </location>
</feature>
<dbReference type="RefSeq" id="XP_012993646.3">
    <property type="nucleotide sequence ID" value="XM_013138192.3"/>
</dbReference>
<dbReference type="GO" id="GO:0005783">
    <property type="term" value="C:endoplasmic reticulum"/>
    <property type="evidence" value="ECO:0007669"/>
    <property type="project" value="UniProtKB-SubCell"/>
</dbReference>
<evidence type="ECO:0000256" key="10">
    <source>
        <dbReference type="ARBA" id="ARBA00022824"/>
    </source>
</evidence>
<reference evidence="18" key="4">
    <citation type="submission" date="2025-09" db="UniProtKB">
        <authorList>
            <consortium name="Ensembl"/>
        </authorList>
    </citation>
    <scope>IDENTIFICATION</scope>
</reference>
<evidence type="ECO:0000256" key="3">
    <source>
        <dbReference type="ARBA" id="ARBA00004240"/>
    </source>
</evidence>
<dbReference type="InterPro" id="IPR024053">
    <property type="entry name" value="VHL_beta_dom"/>
</dbReference>
<dbReference type="Proteomes" id="UP000265140">
    <property type="component" value="Chromosome 17"/>
</dbReference>
<dbReference type="InterPro" id="IPR036208">
    <property type="entry name" value="VHL_sf"/>
</dbReference>
<dbReference type="InParanoid" id="A0A3P9A7G4"/>
<dbReference type="KEGG" id="els:105017201"/>
<keyword evidence="10" id="KW-0256">Endoplasmic reticulum</keyword>
<evidence type="ECO:0000256" key="7">
    <source>
        <dbReference type="ARBA" id="ARBA00022475"/>
    </source>
</evidence>
<dbReference type="GeneTree" id="ENSGT00390000014353"/>
<dbReference type="Pfam" id="PF17211">
    <property type="entry name" value="VHL_C"/>
    <property type="match status" value="1"/>
</dbReference>
<keyword evidence="8" id="KW-0963">Cytoplasm</keyword>
<dbReference type="GeneID" id="105017201"/>
<dbReference type="SUPFAM" id="SSF49468">
    <property type="entry name" value="VHL"/>
    <property type="match status" value="1"/>
</dbReference>
<dbReference type="STRING" id="8010.ENSELUP00000036958"/>
<keyword evidence="12" id="KW-0539">Nucleus</keyword>
<evidence type="ECO:0000256" key="11">
    <source>
        <dbReference type="ARBA" id="ARBA00023136"/>
    </source>
</evidence>
<comment type="subcellular location">
    <subcellularLocation>
        <location evidence="2">Cell membrane</location>
        <topology evidence="2">Peripheral membrane protein</topology>
    </subcellularLocation>
    <subcellularLocation>
        <location evidence="4">Cytoplasm</location>
    </subcellularLocation>
    <subcellularLocation>
        <location evidence="3">Endoplasmic reticulum</location>
    </subcellularLocation>
    <subcellularLocation>
        <location evidence="1">Nucleus</location>
    </subcellularLocation>
</comment>
<evidence type="ECO:0000256" key="6">
    <source>
        <dbReference type="ARBA" id="ARBA00010057"/>
    </source>
</evidence>
<keyword evidence="19" id="KW-1185">Reference proteome</keyword>
<evidence type="ECO:0000256" key="2">
    <source>
        <dbReference type="ARBA" id="ARBA00004202"/>
    </source>
</evidence>
<evidence type="ECO:0000256" key="14">
    <source>
        <dbReference type="ARBA" id="ARBA00072532"/>
    </source>
</evidence>
<comment type="pathway">
    <text evidence="5">Protein modification; protein ubiquitination.</text>
</comment>
<keyword evidence="7" id="KW-1003">Cell membrane</keyword>
<comment type="similarity">
    <text evidence="6">Belongs to the VHL family.</text>
</comment>
<evidence type="ECO:0000256" key="13">
    <source>
        <dbReference type="ARBA" id="ARBA00059036"/>
    </source>
</evidence>
<accession>A0A3P9A7G4</accession>
<feature type="domain" description="von Hippel-Lindau disease tumour suppressor alpha" evidence="17">
    <location>
        <begin position="107"/>
        <end position="154"/>
    </location>
</feature>
<dbReference type="Ensembl" id="ENSELUT00000026056.3">
    <property type="protein sequence ID" value="ENSELUP00000036958.2"/>
    <property type="gene ID" value="ENSELUG00000016421.3"/>
</dbReference>
<dbReference type="InterPro" id="IPR024048">
    <property type="entry name" value="VHL_alpha_dom"/>
</dbReference>
<organism evidence="18 19">
    <name type="scientific">Esox lucius</name>
    <name type="common">Northern pike</name>
    <dbReference type="NCBI Taxonomy" id="8010"/>
    <lineage>
        <taxon>Eukaryota</taxon>
        <taxon>Metazoa</taxon>
        <taxon>Chordata</taxon>
        <taxon>Craniata</taxon>
        <taxon>Vertebrata</taxon>
        <taxon>Euteleostomi</taxon>
        <taxon>Actinopterygii</taxon>
        <taxon>Neopterygii</taxon>
        <taxon>Teleostei</taxon>
        <taxon>Protacanthopterygii</taxon>
        <taxon>Esociformes</taxon>
        <taxon>Esocidae</taxon>
        <taxon>Esox</taxon>
    </lineage>
</organism>
<reference evidence="19" key="1">
    <citation type="journal article" date="2014" name="PLoS ONE">
        <title>The genome and linkage map of the northern pike (Esox lucius): conserved synteny revealed between the salmonid sister group and the Neoteleostei.</title>
        <authorList>
            <person name="Rondeau E.B."/>
            <person name="Minkley D.R."/>
            <person name="Leong J.S."/>
            <person name="Messmer A.M."/>
            <person name="Jantzen J.R."/>
            <person name="von Schalburg K.R."/>
            <person name="Lemon C."/>
            <person name="Bird N.H."/>
            <person name="Koop B.F."/>
        </authorList>
    </citation>
    <scope>NUCLEOTIDE SEQUENCE</scope>
</reference>
<evidence type="ECO:0000313" key="18">
    <source>
        <dbReference type="Ensembl" id="ENSELUP00000036958.2"/>
    </source>
</evidence>
<dbReference type="GO" id="GO:0010468">
    <property type="term" value="P:regulation of gene expression"/>
    <property type="evidence" value="ECO:0007669"/>
    <property type="project" value="UniProtKB-ARBA"/>
</dbReference>
<dbReference type="AlphaFoldDB" id="A0A3P9A7G4"/>
<evidence type="ECO:0000256" key="15">
    <source>
        <dbReference type="ARBA" id="ARBA00080646"/>
    </source>
</evidence>
<evidence type="ECO:0000259" key="16">
    <source>
        <dbReference type="Pfam" id="PF01847"/>
    </source>
</evidence>
<dbReference type="Pfam" id="PF01847">
    <property type="entry name" value="VHL"/>
    <property type="match status" value="1"/>
</dbReference>
<dbReference type="GO" id="GO:0001666">
    <property type="term" value="P:response to hypoxia"/>
    <property type="evidence" value="ECO:0007669"/>
    <property type="project" value="UniProtKB-ARBA"/>
</dbReference>
<dbReference type="CTD" id="7428"/>
<sequence>MPQEQGAEQLPLVRSIDSRIPSFAVFLNRSPRIVRPLWINFRGVPQPYNTIQPGKGLKMTTYVGHPWMFRDAETDEPLKANSKDLFLPKPMENGPPVQVNITLPVLTLKERALQVVRRLVRPENYRRLEIVGSLHEELEDRPSVLKDLKRISQRVEQRLLEDRQQSQEASG</sequence>
<proteinExistence type="inferred from homology"/>